<proteinExistence type="predicted"/>
<name>A0ABR3EMC0_9AGAR</name>
<comment type="caution">
    <text evidence="2">The sequence shown here is derived from an EMBL/GenBank/DDBJ whole genome shotgun (WGS) entry which is preliminary data.</text>
</comment>
<dbReference type="EMBL" id="JBAHYK010003033">
    <property type="protein sequence ID" value="KAL0564039.1"/>
    <property type="molecule type" value="Genomic_DNA"/>
</dbReference>
<dbReference type="Pfam" id="PF02036">
    <property type="entry name" value="SCP2"/>
    <property type="match status" value="1"/>
</dbReference>
<dbReference type="Gene3D" id="3.30.1050.10">
    <property type="entry name" value="SCP2 sterol-binding domain"/>
    <property type="match status" value="1"/>
</dbReference>
<dbReference type="PANTHER" id="PTHR10094:SF28">
    <property type="entry name" value="SCP2 DOMAIN-CONTAINING PROTEIN"/>
    <property type="match status" value="1"/>
</dbReference>
<gene>
    <name evidence="2" type="ORF">V5O48_018017</name>
</gene>
<keyword evidence="3" id="KW-1185">Reference proteome</keyword>
<dbReference type="InterPro" id="IPR003033">
    <property type="entry name" value="SCP2_sterol-bd_dom"/>
</dbReference>
<accession>A0ABR3EMC0</accession>
<dbReference type="PANTHER" id="PTHR10094">
    <property type="entry name" value="STEROL CARRIER PROTEIN 2 SCP-2 FAMILY PROTEIN"/>
    <property type="match status" value="1"/>
</dbReference>
<dbReference type="SUPFAM" id="SSF55718">
    <property type="entry name" value="SCP-like"/>
    <property type="match status" value="1"/>
</dbReference>
<evidence type="ECO:0000259" key="1">
    <source>
        <dbReference type="Pfam" id="PF02036"/>
    </source>
</evidence>
<organism evidence="2 3">
    <name type="scientific">Marasmius crinis-equi</name>
    <dbReference type="NCBI Taxonomy" id="585013"/>
    <lineage>
        <taxon>Eukaryota</taxon>
        <taxon>Fungi</taxon>
        <taxon>Dikarya</taxon>
        <taxon>Basidiomycota</taxon>
        <taxon>Agaricomycotina</taxon>
        <taxon>Agaricomycetes</taxon>
        <taxon>Agaricomycetidae</taxon>
        <taxon>Agaricales</taxon>
        <taxon>Marasmiineae</taxon>
        <taxon>Marasmiaceae</taxon>
        <taxon>Marasmius</taxon>
    </lineage>
</organism>
<reference evidence="2 3" key="1">
    <citation type="submission" date="2024-02" db="EMBL/GenBank/DDBJ databases">
        <title>A draft genome for the cacao thread blight pathogen Marasmius crinis-equi.</title>
        <authorList>
            <person name="Cohen S.P."/>
            <person name="Baruah I.K."/>
            <person name="Amoako-Attah I."/>
            <person name="Bukari Y."/>
            <person name="Meinhardt L.W."/>
            <person name="Bailey B.A."/>
        </authorList>
    </citation>
    <scope>NUCLEOTIDE SEQUENCE [LARGE SCALE GENOMIC DNA]</scope>
    <source>
        <strain evidence="2 3">GH-76</strain>
    </source>
</reference>
<protein>
    <recommendedName>
        <fullName evidence="1">SCP2 domain-containing protein</fullName>
    </recommendedName>
</protein>
<feature type="domain" description="SCP2" evidence="1">
    <location>
        <begin position="31"/>
        <end position="131"/>
    </location>
</feature>
<evidence type="ECO:0000313" key="2">
    <source>
        <dbReference type="EMBL" id="KAL0564039.1"/>
    </source>
</evidence>
<evidence type="ECO:0000313" key="3">
    <source>
        <dbReference type="Proteomes" id="UP001465976"/>
    </source>
</evidence>
<sequence>MSDLKADGFKASSASLPATLTGDVMANLSQAFSAFSDAERQSQIKKTNGIFEFKVKNAQGKEETWTIDLKKTGTVTKAPAKPKADVTIQCDDSTFVALSNGELNGQKAFMTGKIKVKGNVMLATKLDTVLKTAKAKL</sequence>
<dbReference type="Proteomes" id="UP001465976">
    <property type="component" value="Unassembled WGS sequence"/>
</dbReference>
<dbReference type="InterPro" id="IPR036527">
    <property type="entry name" value="SCP2_sterol-bd_dom_sf"/>
</dbReference>